<comment type="caution">
    <text evidence="1">The sequence shown here is derived from an EMBL/GenBank/DDBJ whole genome shotgun (WGS) entry which is preliminary data.</text>
</comment>
<reference evidence="1 2" key="1">
    <citation type="submission" date="2021-06" db="EMBL/GenBank/DDBJ databases">
        <authorList>
            <person name="Kallberg Y."/>
            <person name="Tangrot J."/>
            <person name="Rosling A."/>
        </authorList>
    </citation>
    <scope>NUCLEOTIDE SEQUENCE [LARGE SCALE GENOMIC DNA]</scope>
    <source>
        <strain evidence="1 2">120-4 pot B 10/14</strain>
    </source>
</reference>
<feature type="non-terminal residue" evidence="1">
    <location>
        <position position="1"/>
    </location>
</feature>
<organism evidence="1 2">
    <name type="scientific">Gigaspora margarita</name>
    <dbReference type="NCBI Taxonomy" id="4874"/>
    <lineage>
        <taxon>Eukaryota</taxon>
        <taxon>Fungi</taxon>
        <taxon>Fungi incertae sedis</taxon>
        <taxon>Mucoromycota</taxon>
        <taxon>Glomeromycotina</taxon>
        <taxon>Glomeromycetes</taxon>
        <taxon>Diversisporales</taxon>
        <taxon>Gigasporaceae</taxon>
        <taxon>Gigaspora</taxon>
    </lineage>
</organism>
<accession>A0ABN7VCN1</accession>
<gene>
    <name evidence="1" type="ORF">GMARGA_LOCUS16624</name>
</gene>
<dbReference type="Proteomes" id="UP000789901">
    <property type="component" value="Unassembled WGS sequence"/>
</dbReference>
<sequence length="51" mass="5908">QEFILNKSEYCGNATKLSVTGRVGTVNKKISIKIKHQWIEEGEKSTKYFFK</sequence>
<evidence type="ECO:0000313" key="1">
    <source>
        <dbReference type="EMBL" id="CAG8753117.1"/>
    </source>
</evidence>
<dbReference type="EMBL" id="CAJVQB010012139">
    <property type="protein sequence ID" value="CAG8753117.1"/>
    <property type="molecule type" value="Genomic_DNA"/>
</dbReference>
<evidence type="ECO:0000313" key="2">
    <source>
        <dbReference type="Proteomes" id="UP000789901"/>
    </source>
</evidence>
<protein>
    <submittedName>
        <fullName evidence="1">19217_t:CDS:1</fullName>
    </submittedName>
</protein>
<keyword evidence="2" id="KW-1185">Reference proteome</keyword>
<name>A0ABN7VCN1_GIGMA</name>
<proteinExistence type="predicted"/>